<proteinExistence type="predicted"/>
<comment type="caution">
    <text evidence="1">The sequence shown here is derived from an EMBL/GenBank/DDBJ whole genome shotgun (WGS) entry which is preliminary data.</text>
</comment>
<sequence>MLSRLISAQTNLPGQNAEQFTICGKMLLSLSAGAKCCPVYQLGKPICHAQTNLPWQNAEQLTICGKMLLSLSAGAKCCSVYPLGQNAAQFINWANQFAMLKPICRGKMLSSLISAQTNLPCSSQFSILQSIYRESLLARPQEAMIQ</sequence>
<dbReference type="Proteomes" id="UP001589747">
    <property type="component" value="Unassembled WGS sequence"/>
</dbReference>
<dbReference type="RefSeq" id="WP_377499624.1">
    <property type="nucleotide sequence ID" value="NZ_JBHMDO010000042.1"/>
</dbReference>
<protein>
    <submittedName>
        <fullName evidence="1">Uncharacterized protein</fullName>
    </submittedName>
</protein>
<evidence type="ECO:0000313" key="1">
    <source>
        <dbReference type="EMBL" id="MFB9329390.1"/>
    </source>
</evidence>
<name>A0ABV5KVZ7_9BACL</name>
<evidence type="ECO:0000313" key="2">
    <source>
        <dbReference type="Proteomes" id="UP001589747"/>
    </source>
</evidence>
<organism evidence="1 2">
    <name type="scientific">Paenibacillus aurantiacus</name>
    <dbReference type="NCBI Taxonomy" id="1936118"/>
    <lineage>
        <taxon>Bacteria</taxon>
        <taxon>Bacillati</taxon>
        <taxon>Bacillota</taxon>
        <taxon>Bacilli</taxon>
        <taxon>Bacillales</taxon>
        <taxon>Paenibacillaceae</taxon>
        <taxon>Paenibacillus</taxon>
    </lineage>
</organism>
<gene>
    <name evidence="1" type="ORF">ACFFSY_25920</name>
</gene>
<accession>A0ABV5KVZ7</accession>
<keyword evidence="2" id="KW-1185">Reference proteome</keyword>
<dbReference type="EMBL" id="JBHMDO010000042">
    <property type="protein sequence ID" value="MFB9329390.1"/>
    <property type="molecule type" value="Genomic_DNA"/>
</dbReference>
<reference evidence="1 2" key="1">
    <citation type="submission" date="2024-09" db="EMBL/GenBank/DDBJ databases">
        <authorList>
            <person name="Sun Q."/>
            <person name="Mori K."/>
        </authorList>
    </citation>
    <scope>NUCLEOTIDE SEQUENCE [LARGE SCALE GENOMIC DNA]</scope>
    <source>
        <strain evidence="1 2">TISTR 2452</strain>
    </source>
</reference>